<dbReference type="InterPro" id="IPR010982">
    <property type="entry name" value="Lambda_DNA-bd_dom_sf"/>
</dbReference>
<gene>
    <name evidence="3" type="ORF">SAMN05444165_2993</name>
    <name evidence="4" type="ORF">SAMN05444168_5664</name>
</gene>
<dbReference type="CDD" id="cd00093">
    <property type="entry name" value="HTH_XRE"/>
    <property type="match status" value="1"/>
</dbReference>
<dbReference type="RefSeq" id="WP_167379440.1">
    <property type="nucleotide sequence ID" value="NZ_FSRM01000002.1"/>
</dbReference>
<dbReference type="SMART" id="SM00530">
    <property type="entry name" value="HTH_XRE"/>
    <property type="match status" value="1"/>
</dbReference>
<protein>
    <submittedName>
        <fullName evidence="3">Transcriptional regulator, contains XRE-family HTH domain</fullName>
    </submittedName>
</protein>
<reference evidence="5 6" key="1">
    <citation type="submission" date="2016-11" db="EMBL/GenBank/DDBJ databases">
        <authorList>
            <person name="Jaros S."/>
            <person name="Januszkiewicz K."/>
            <person name="Wedrychowicz H."/>
        </authorList>
    </citation>
    <scope>NUCLEOTIDE SEQUENCE [LARGE SCALE GENOMIC DNA]</scope>
    <source>
        <strain evidence="4 5">GAS86</strain>
        <strain evidence="3 6">GAS95</strain>
    </source>
</reference>
<proteinExistence type="predicted"/>
<keyword evidence="6" id="KW-1185">Reference proteome</keyword>
<evidence type="ECO:0000313" key="3">
    <source>
        <dbReference type="EMBL" id="SIO41722.1"/>
    </source>
</evidence>
<accession>A0A1N6JBJ6</accession>
<dbReference type="InterPro" id="IPR001387">
    <property type="entry name" value="Cro/C1-type_HTH"/>
</dbReference>
<feature type="domain" description="HTH cro/C1-type" evidence="2">
    <location>
        <begin position="14"/>
        <end position="68"/>
    </location>
</feature>
<evidence type="ECO:0000313" key="5">
    <source>
        <dbReference type="Proteomes" id="UP000184693"/>
    </source>
</evidence>
<dbReference type="SUPFAM" id="SSF47413">
    <property type="entry name" value="lambda repressor-like DNA-binding domains"/>
    <property type="match status" value="1"/>
</dbReference>
<evidence type="ECO:0000259" key="2">
    <source>
        <dbReference type="PROSITE" id="PS50943"/>
    </source>
</evidence>
<dbReference type="Gene3D" id="1.10.260.40">
    <property type="entry name" value="lambda repressor-like DNA-binding domains"/>
    <property type="match status" value="1"/>
</dbReference>
<evidence type="ECO:0000313" key="4">
    <source>
        <dbReference type="EMBL" id="SIO50112.1"/>
    </source>
</evidence>
<dbReference type="Proteomes" id="UP000184693">
    <property type="component" value="Unassembled WGS sequence"/>
</dbReference>
<evidence type="ECO:0000313" key="6">
    <source>
        <dbReference type="Proteomes" id="UP000185151"/>
    </source>
</evidence>
<dbReference type="Proteomes" id="UP000185151">
    <property type="component" value="Unassembled WGS sequence"/>
</dbReference>
<dbReference type="PANTHER" id="PTHR46558">
    <property type="entry name" value="TRACRIPTIONAL REGULATORY PROTEIN-RELATED-RELATED"/>
    <property type="match status" value="1"/>
</dbReference>
<evidence type="ECO:0000256" key="1">
    <source>
        <dbReference type="ARBA" id="ARBA00023125"/>
    </source>
</evidence>
<dbReference type="PROSITE" id="PS50943">
    <property type="entry name" value="HTH_CROC1"/>
    <property type="match status" value="1"/>
</dbReference>
<dbReference type="Pfam" id="PF13560">
    <property type="entry name" value="HTH_31"/>
    <property type="match status" value="1"/>
</dbReference>
<organism evidence="3 6">
    <name type="scientific">Paraburkholderia phenazinium</name>
    <dbReference type="NCBI Taxonomy" id="60549"/>
    <lineage>
        <taxon>Bacteria</taxon>
        <taxon>Pseudomonadati</taxon>
        <taxon>Pseudomonadota</taxon>
        <taxon>Betaproteobacteria</taxon>
        <taxon>Burkholderiales</taxon>
        <taxon>Burkholderiaceae</taxon>
        <taxon>Paraburkholderia</taxon>
    </lineage>
</organism>
<sequence length="125" mass="13996">MNEQKTAKHLGRALAAARADAQLTQEQVAEHLGVFVETVSRFERGAHWPTIPRLLELADLYKIPVVTLLRRASDRPTDVSLEIAEQLERLSSDDRAWVGTLVKDLCNRLPAAYEHKASGQGRARQ</sequence>
<dbReference type="EMBL" id="FSRU01000001">
    <property type="protein sequence ID" value="SIO41722.1"/>
    <property type="molecule type" value="Genomic_DNA"/>
</dbReference>
<dbReference type="AlphaFoldDB" id="A0A1N6JBJ6"/>
<dbReference type="GO" id="GO:0003677">
    <property type="term" value="F:DNA binding"/>
    <property type="evidence" value="ECO:0007669"/>
    <property type="project" value="UniProtKB-KW"/>
</dbReference>
<keyword evidence="1" id="KW-0238">DNA-binding</keyword>
<name>A0A1N6JBJ6_9BURK</name>
<dbReference type="PANTHER" id="PTHR46558:SF11">
    <property type="entry name" value="HTH-TYPE TRANSCRIPTIONAL REGULATOR XRE"/>
    <property type="match status" value="1"/>
</dbReference>
<dbReference type="EMBL" id="FSRM01000002">
    <property type="protein sequence ID" value="SIO50112.1"/>
    <property type="molecule type" value="Genomic_DNA"/>
</dbReference>